<proteinExistence type="predicted"/>
<reference evidence="1" key="1">
    <citation type="journal article" date="2005" name="Proc. Natl. Acad. Sci. U.S.A.">
        <title>The psychrophilic lifestyle as revealed by the genome sequence of Colwellia psychrerythraea 34H through genomic and proteomic analyses.</title>
        <authorList>
            <person name="Methe B.A."/>
            <person name="Nelson K.E."/>
            <person name="Deming J.W."/>
            <person name="Momen B."/>
            <person name="Melamud E."/>
            <person name="Zhang X."/>
            <person name="Moult J."/>
            <person name="Madupu R."/>
            <person name="Nelson W.C."/>
            <person name="Dodson R.J."/>
            <person name="Brinkac L.M."/>
            <person name="Daugherty S.C."/>
            <person name="Durkin A.S."/>
            <person name="DeBoy R.T."/>
            <person name="Kolonay J.F."/>
            <person name="Sullivan S.A."/>
            <person name="Zhou L."/>
            <person name="Davidsen T.M."/>
            <person name="Wu M."/>
            <person name="Huston A.L."/>
            <person name="Lewis M."/>
            <person name="Weaver B."/>
            <person name="Weidman J.F."/>
            <person name="Khouri H."/>
            <person name="Utterback T.R."/>
            <person name="Feldblyum T.V."/>
            <person name="Fraser C.M."/>
        </authorList>
    </citation>
    <scope>NUCLEOTIDE SEQUENCE [LARGE SCALE GENOMIC DNA]</scope>
    <source>
        <strain evidence="1">34H</strain>
    </source>
</reference>
<evidence type="ECO:0000313" key="2">
    <source>
        <dbReference type="Proteomes" id="UP000000547"/>
    </source>
</evidence>
<dbReference type="EMBL" id="CP000083">
    <property type="protein sequence ID" value="AAZ26202.1"/>
    <property type="molecule type" value="Genomic_DNA"/>
</dbReference>
<dbReference type="KEGG" id="cps:CPS_4331"/>
<sequence length="36" mass="3992">MNSICQFNKMKEIDALSYKGIGSVSLKKLTLQKCGN</sequence>
<dbReference type="Proteomes" id="UP000000547">
    <property type="component" value="Chromosome"/>
</dbReference>
<evidence type="ECO:0000313" key="1">
    <source>
        <dbReference type="EMBL" id="AAZ26202.1"/>
    </source>
</evidence>
<gene>
    <name evidence="1" type="ordered locus">CPS_4331</name>
</gene>
<accession>Q47W41</accession>
<dbReference type="HOGENOM" id="CLU_3355570_0_0_6"/>
<name>Q47W41_COLP3</name>
<dbReference type="AlphaFoldDB" id="Q47W41"/>
<organism evidence="1 2">
    <name type="scientific">Colwellia psychrerythraea (strain 34H / ATCC BAA-681)</name>
    <name type="common">Vibrio psychroerythus</name>
    <dbReference type="NCBI Taxonomy" id="167879"/>
    <lineage>
        <taxon>Bacteria</taxon>
        <taxon>Pseudomonadati</taxon>
        <taxon>Pseudomonadota</taxon>
        <taxon>Gammaproteobacteria</taxon>
        <taxon>Alteromonadales</taxon>
        <taxon>Colwelliaceae</taxon>
        <taxon>Colwellia</taxon>
    </lineage>
</organism>
<protein>
    <submittedName>
        <fullName evidence="1">Uncharacterized protein</fullName>
    </submittedName>
</protein>